<accession>A0A6L9EC50</accession>
<dbReference type="GO" id="GO:0046872">
    <property type="term" value="F:metal ion binding"/>
    <property type="evidence" value="ECO:0007669"/>
    <property type="project" value="UniProtKB-KW"/>
</dbReference>
<dbReference type="Proteomes" id="UP000475249">
    <property type="component" value="Unassembled WGS sequence"/>
</dbReference>
<dbReference type="Gene3D" id="3.55.10.10">
    <property type="entry name" value="Archease domain"/>
    <property type="match status" value="1"/>
</dbReference>
<proteinExistence type="inferred from homology"/>
<protein>
    <recommendedName>
        <fullName evidence="5">Archease domain-containing protein</fullName>
    </recommendedName>
</protein>
<comment type="caution">
    <text evidence="6">The sequence shown here is derived from an EMBL/GenBank/DDBJ whole genome shotgun (WGS) entry which is preliminary data.</text>
</comment>
<dbReference type="PANTHER" id="PTHR12682">
    <property type="entry name" value="ARCHEASE"/>
    <property type="match status" value="1"/>
</dbReference>
<evidence type="ECO:0000256" key="2">
    <source>
        <dbReference type="ARBA" id="ARBA00022694"/>
    </source>
</evidence>
<dbReference type="PANTHER" id="PTHR12682:SF11">
    <property type="entry name" value="PROTEIN ARCHEASE"/>
    <property type="match status" value="1"/>
</dbReference>
<evidence type="ECO:0000313" key="6">
    <source>
        <dbReference type="EMBL" id="NAS12267.1"/>
    </source>
</evidence>
<keyword evidence="7" id="KW-1185">Reference proteome</keyword>
<gene>
    <name evidence="6" type="ORF">GTQ38_09660</name>
</gene>
<dbReference type="EMBL" id="WXYO01000004">
    <property type="protein sequence ID" value="NAS12267.1"/>
    <property type="molecule type" value="Genomic_DNA"/>
</dbReference>
<evidence type="ECO:0000313" key="7">
    <source>
        <dbReference type="Proteomes" id="UP000475249"/>
    </source>
</evidence>
<dbReference type="GO" id="GO:0008033">
    <property type="term" value="P:tRNA processing"/>
    <property type="evidence" value="ECO:0007669"/>
    <property type="project" value="UniProtKB-KW"/>
</dbReference>
<keyword evidence="3" id="KW-0479">Metal-binding</keyword>
<feature type="domain" description="Archease" evidence="5">
    <location>
        <begin position="4"/>
        <end position="137"/>
    </location>
</feature>
<sequence length="137" mass="15870">MIIEHLSHTADEAIKVEGFGLDDLFRNALKGMNNILKKGFCDTVKRFDCQMQIEVESTSKTCLLIDFLSEILTLSYVQKAIFCGVYFSHFSKNKLVATVYGTWFDQFEEEIKAITYHEAHIRRTEKGLWETCIIFDV</sequence>
<dbReference type="InterPro" id="IPR023572">
    <property type="entry name" value="Archease_dom"/>
</dbReference>
<comment type="similarity">
    <text evidence="1">Belongs to the archease family.</text>
</comment>
<evidence type="ECO:0000259" key="5">
    <source>
        <dbReference type="Pfam" id="PF01951"/>
    </source>
</evidence>
<reference evidence="6 7" key="1">
    <citation type="submission" date="2020-01" db="EMBL/GenBank/DDBJ databases">
        <title>Bacteria diversity of Porities sp.</title>
        <authorList>
            <person name="Wang G."/>
        </authorList>
    </citation>
    <scope>NUCLEOTIDE SEQUENCE [LARGE SCALE GENOMIC DNA]</scope>
    <source>
        <strain evidence="6 7">R33</strain>
    </source>
</reference>
<dbReference type="SUPFAM" id="SSF69819">
    <property type="entry name" value="MTH1598-like"/>
    <property type="match status" value="1"/>
</dbReference>
<evidence type="ECO:0000256" key="4">
    <source>
        <dbReference type="ARBA" id="ARBA00022837"/>
    </source>
</evidence>
<keyword evidence="2" id="KW-0819">tRNA processing</keyword>
<keyword evidence="4" id="KW-0106">Calcium</keyword>
<organism evidence="6 7">
    <name type="scientific">Poritiphilus flavus</name>
    <dbReference type="NCBI Taxonomy" id="2697053"/>
    <lineage>
        <taxon>Bacteria</taxon>
        <taxon>Pseudomonadati</taxon>
        <taxon>Bacteroidota</taxon>
        <taxon>Flavobacteriia</taxon>
        <taxon>Flavobacteriales</taxon>
        <taxon>Flavobacteriaceae</taxon>
        <taxon>Poritiphilus</taxon>
    </lineage>
</organism>
<dbReference type="InterPro" id="IPR002804">
    <property type="entry name" value="Archease"/>
</dbReference>
<dbReference type="Pfam" id="PF01951">
    <property type="entry name" value="Archease"/>
    <property type="match status" value="1"/>
</dbReference>
<dbReference type="RefSeq" id="WP_161435306.1">
    <property type="nucleotide sequence ID" value="NZ_WXYO01000004.1"/>
</dbReference>
<evidence type="ECO:0000256" key="1">
    <source>
        <dbReference type="ARBA" id="ARBA00007963"/>
    </source>
</evidence>
<name>A0A6L9EC50_9FLAO</name>
<dbReference type="AlphaFoldDB" id="A0A6L9EC50"/>
<evidence type="ECO:0000256" key="3">
    <source>
        <dbReference type="ARBA" id="ARBA00022723"/>
    </source>
</evidence>
<dbReference type="InterPro" id="IPR036820">
    <property type="entry name" value="Archease_dom_sf"/>
</dbReference>